<sequence length="117" mass="13268">MSILSEFLTMLGVQEDFCIHQVGKLFPVGCLTCSHSAGRKVPEEKWCACGTRSSKAIGRKEYTKLRRIFVQIQGARQAHEPCNCRATHKLDDKDKQVGIFFDRNRLRSSILVKASRV</sequence>
<accession>A0A450TBH5</accession>
<reference evidence="1" key="1">
    <citation type="submission" date="2019-02" db="EMBL/GenBank/DDBJ databases">
        <authorList>
            <person name="Gruber-Vodicka R. H."/>
            <person name="Seah K. B. B."/>
        </authorList>
    </citation>
    <scope>NUCLEOTIDE SEQUENCE</scope>
    <source>
        <strain evidence="1">BECK_BZ165</strain>
    </source>
</reference>
<gene>
    <name evidence="1" type="ORF">BECKFM1743C_GA0114222_103611</name>
</gene>
<dbReference type="EMBL" id="CAADFA010000361">
    <property type="protein sequence ID" value="VFJ64142.1"/>
    <property type="molecule type" value="Genomic_DNA"/>
</dbReference>
<evidence type="ECO:0000313" key="1">
    <source>
        <dbReference type="EMBL" id="VFJ64142.1"/>
    </source>
</evidence>
<organism evidence="1">
    <name type="scientific">Candidatus Kentrum sp. FM</name>
    <dbReference type="NCBI Taxonomy" id="2126340"/>
    <lineage>
        <taxon>Bacteria</taxon>
        <taxon>Pseudomonadati</taxon>
        <taxon>Pseudomonadota</taxon>
        <taxon>Gammaproteobacteria</taxon>
        <taxon>Candidatus Kentrum</taxon>
    </lineage>
</organism>
<protein>
    <submittedName>
        <fullName evidence="1">Uncharacterized protein</fullName>
    </submittedName>
</protein>
<proteinExistence type="predicted"/>
<dbReference type="AlphaFoldDB" id="A0A450TBH5"/>
<name>A0A450TBH5_9GAMM</name>